<keyword evidence="5" id="KW-1185">Reference proteome</keyword>
<dbReference type="CDD" id="cd06661">
    <property type="entry name" value="GGCT_like"/>
    <property type="match status" value="1"/>
</dbReference>
<dbReference type="GO" id="GO:0016740">
    <property type="term" value="F:transferase activity"/>
    <property type="evidence" value="ECO:0007669"/>
    <property type="project" value="UniProtKB-KW"/>
</dbReference>
<dbReference type="KEGG" id="mend:L6E24_08250"/>
<evidence type="ECO:0000256" key="2">
    <source>
        <dbReference type="ARBA" id="ARBA00030602"/>
    </source>
</evidence>
<feature type="domain" description="Gamma-glutamylcyclotransferase AIG2-like" evidence="3">
    <location>
        <begin position="75"/>
        <end position="129"/>
    </location>
</feature>
<dbReference type="InterPro" id="IPR045038">
    <property type="entry name" value="AIG2-like"/>
</dbReference>
<proteinExistence type="predicted"/>
<dbReference type="InterPro" id="IPR036568">
    <property type="entry name" value="GGCT-like_sf"/>
</dbReference>
<dbReference type="PANTHER" id="PTHR31544:SF2">
    <property type="entry name" value="AIG2-LIKE PROTEIN D"/>
    <property type="match status" value="1"/>
</dbReference>
<dbReference type="Gene3D" id="3.10.490.10">
    <property type="entry name" value="Gamma-glutamyl cyclotransferase-like"/>
    <property type="match status" value="1"/>
</dbReference>
<dbReference type="SUPFAM" id="SSF110857">
    <property type="entry name" value="Gamma-glutamyl cyclotransferase-like"/>
    <property type="match status" value="1"/>
</dbReference>
<dbReference type="InterPro" id="IPR009288">
    <property type="entry name" value="AIG2-like_dom"/>
</dbReference>
<evidence type="ECO:0000313" key="5">
    <source>
        <dbReference type="Proteomes" id="UP001060368"/>
    </source>
</evidence>
<evidence type="ECO:0000256" key="1">
    <source>
        <dbReference type="ARBA" id="ARBA00022679"/>
    </source>
</evidence>
<accession>A0A9E7PJZ1</accession>
<protein>
    <recommendedName>
        <fullName evidence="2">Putative gamma-glutamylcyclotransferase</fullName>
    </recommendedName>
</protein>
<evidence type="ECO:0000313" key="4">
    <source>
        <dbReference type="EMBL" id="UUX91370.1"/>
    </source>
</evidence>
<dbReference type="Proteomes" id="UP001060368">
    <property type="component" value="Chromosome"/>
</dbReference>
<gene>
    <name evidence="4" type="ORF">L6E24_08250</name>
</gene>
<name>A0A9E7PJZ1_9EURY</name>
<keyword evidence="1" id="KW-0808">Transferase</keyword>
<sequence>MIERLFVYGTLMEPAIQREVFGREISGATDSLYGYRLGTVTFGNETFPAIRSVSLKSGEDGHNSGKAFFAGRVRSPEIKSGTGEDEVSGIVLTLSDEELSEADFYEGEYYARKEVSLKSGLKAWVYVIED</sequence>
<dbReference type="EMBL" id="CP096115">
    <property type="protein sequence ID" value="UUX91370.1"/>
    <property type="molecule type" value="Genomic_DNA"/>
</dbReference>
<dbReference type="PANTHER" id="PTHR31544">
    <property type="entry name" value="AIG2-LIKE PROTEIN D"/>
    <property type="match status" value="1"/>
</dbReference>
<dbReference type="GeneID" id="74307685"/>
<organism evidence="4 5">
    <name type="scientific">Methanoplanus endosymbiosus</name>
    <dbReference type="NCBI Taxonomy" id="33865"/>
    <lineage>
        <taxon>Archaea</taxon>
        <taxon>Methanobacteriati</taxon>
        <taxon>Methanobacteriota</taxon>
        <taxon>Stenosarchaea group</taxon>
        <taxon>Methanomicrobia</taxon>
        <taxon>Methanomicrobiales</taxon>
        <taxon>Methanomicrobiaceae</taxon>
        <taxon>Methanoplanus</taxon>
    </lineage>
</organism>
<evidence type="ECO:0000259" key="3">
    <source>
        <dbReference type="Pfam" id="PF06094"/>
    </source>
</evidence>
<reference evidence="4" key="1">
    <citation type="submission" date="2022-04" db="EMBL/GenBank/DDBJ databases">
        <title>Complete genome of Methanoplanus endosymbiosus DSM 3599.</title>
        <authorList>
            <person name="Chen S.-C."/>
            <person name="You Y.-T."/>
            <person name="Zhou Y.-Z."/>
            <person name="Lai M.-C."/>
        </authorList>
    </citation>
    <scope>NUCLEOTIDE SEQUENCE</scope>
    <source>
        <strain evidence="4">DSM 3599</strain>
    </source>
</reference>
<dbReference type="AlphaFoldDB" id="A0A9E7PJZ1"/>
<dbReference type="InterPro" id="IPR013024">
    <property type="entry name" value="GGCT-like"/>
</dbReference>
<dbReference type="Pfam" id="PF06094">
    <property type="entry name" value="GGACT"/>
    <property type="match status" value="1"/>
</dbReference>
<dbReference type="RefSeq" id="WP_257741523.1">
    <property type="nucleotide sequence ID" value="NZ_CP096115.1"/>
</dbReference>